<organism evidence="2 3">
    <name type="scientific">Dokdonella immobilis</name>
    <dbReference type="NCBI Taxonomy" id="578942"/>
    <lineage>
        <taxon>Bacteria</taxon>
        <taxon>Pseudomonadati</taxon>
        <taxon>Pseudomonadota</taxon>
        <taxon>Gammaproteobacteria</taxon>
        <taxon>Lysobacterales</taxon>
        <taxon>Rhodanobacteraceae</taxon>
        <taxon>Dokdonella</taxon>
    </lineage>
</organism>
<dbReference type="EMBL" id="FOVF01000008">
    <property type="protein sequence ID" value="SFN22206.1"/>
    <property type="molecule type" value="Genomic_DNA"/>
</dbReference>
<evidence type="ECO:0000256" key="1">
    <source>
        <dbReference type="SAM" id="Phobius"/>
    </source>
</evidence>
<feature type="transmembrane region" description="Helical" evidence="1">
    <location>
        <begin position="21"/>
        <end position="43"/>
    </location>
</feature>
<accession>A0A1I4X9Q0</accession>
<sequence>MSTKRSDVPSSWFRSRGGRRFALEFALIIVVKLVLLSALWVLVIRPLPRADTAPAAIEQHFSVPAGQEAKP</sequence>
<reference evidence="2 3" key="1">
    <citation type="submission" date="2016-10" db="EMBL/GenBank/DDBJ databases">
        <authorList>
            <person name="de Groot N.N."/>
        </authorList>
    </citation>
    <scope>NUCLEOTIDE SEQUENCE [LARGE SCALE GENOMIC DNA]</scope>
    <source>
        <strain evidence="2 3">CGMCC 1.7659</strain>
    </source>
</reference>
<dbReference type="OrthoDB" id="5958113at2"/>
<dbReference type="Proteomes" id="UP000198575">
    <property type="component" value="Unassembled WGS sequence"/>
</dbReference>
<dbReference type="RefSeq" id="WP_139224910.1">
    <property type="nucleotide sequence ID" value="NZ_FOVF01000008.1"/>
</dbReference>
<evidence type="ECO:0000313" key="3">
    <source>
        <dbReference type="Proteomes" id="UP000198575"/>
    </source>
</evidence>
<dbReference type="NCBIfam" id="NF045611">
    <property type="entry name" value="small_CydP"/>
    <property type="match status" value="1"/>
</dbReference>
<proteinExistence type="predicted"/>
<dbReference type="AlphaFoldDB" id="A0A1I4X9Q0"/>
<keyword evidence="1" id="KW-0472">Membrane</keyword>
<gene>
    <name evidence="2" type="ORF">SAMN05216289_10895</name>
</gene>
<protein>
    <submittedName>
        <fullName evidence="2">Uncharacterized protein</fullName>
    </submittedName>
</protein>
<evidence type="ECO:0000313" key="2">
    <source>
        <dbReference type="EMBL" id="SFN22206.1"/>
    </source>
</evidence>
<dbReference type="InterPro" id="IPR054636">
    <property type="entry name" value="CydP"/>
</dbReference>
<dbReference type="STRING" id="578942.SAMN05216289_10895"/>
<keyword evidence="1" id="KW-0812">Transmembrane</keyword>
<keyword evidence="1" id="KW-1133">Transmembrane helix</keyword>
<keyword evidence="3" id="KW-1185">Reference proteome</keyword>
<name>A0A1I4X9Q0_9GAMM</name>